<dbReference type="PANTHER" id="PTHR42834:SF1">
    <property type="entry name" value="ENDONUCLEASE_EXONUCLEASE_PHOSPHATASE FAMILY PROTEIN (AFU_ORTHOLOGUE AFUA_3G09210)"/>
    <property type="match status" value="1"/>
</dbReference>
<dbReference type="InterPro" id="IPR036691">
    <property type="entry name" value="Endo/exonu/phosph_ase_sf"/>
</dbReference>
<dbReference type="AlphaFoldDB" id="A0A5J4T1G0"/>
<accession>A0A5J4T1G0</accession>
<proteinExistence type="predicted"/>
<dbReference type="GO" id="GO:0003824">
    <property type="term" value="F:catalytic activity"/>
    <property type="evidence" value="ECO:0007669"/>
    <property type="project" value="InterPro"/>
</dbReference>
<dbReference type="SUPFAM" id="SSF56219">
    <property type="entry name" value="DNase I-like"/>
    <property type="match status" value="1"/>
</dbReference>
<dbReference type="Pfam" id="PF19580">
    <property type="entry name" value="Exo_endo_phos_3"/>
    <property type="match status" value="1"/>
</dbReference>
<sequence>MSQEMRGISKLFLLVVALLFPVISVAQEISPFRVVFWNAENLFDTHHDSLKLDEEFLPSSLRGWHYGRYKKKLADISRVITAIGEWTPPVLVGLCEVENDNVMRDLTKYSPLKEYGYQYVMTDSPDRRGIDVALLYQRDRFKLLESQFLRINSESLGYFPTRDILHVTGQLLNGDSLDVFVCHFPSRSGGEKETEPYRLLVARTLKNTVDSLFAVRYCPQVIIMGDLNDYPHSKSVATILNATFPPPQHPGRNGLYHLLARKAKQSNYGSYKYQGEWGLFDHIIVSGSLLDPGSTFHTDESKAYVAHLPCLLIEDGKYGGKQPFRTYYGMKYQGGFSDHLPVYVDLIETSF</sequence>
<name>A0A5J4T1G0_9ZZZZ</name>
<dbReference type="InterPro" id="IPR005135">
    <property type="entry name" value="Endo/exonuclease/phosphatase"/>
</dbReference>
<gene>
    <name evidence="2" type="ORF">EZS27_000266</name>
</gene>
<evidence type="ECO:0000259" key="1">
    <source>
        <dbReference type="Pfam" id="PF19580"/>
    </source>
</evidence>
<feature type="domain" description="Endonuclease/exonuclease/phosphatase" evidence="1">
    <location>
        <begin position="34"/>
        <end position="346"/>
    </location>
</feature>
<organism evidence="2">
    <name type="scientific">termite gut metagenome</name>
    <dbReference type="NCBI Taxonomy" id="433724"/>
    <lineage>
        <taxon>unclassified sequences</taxon>
        <taxon>metagenomes</taxon>
        <taxon>organismal metagenomes</taxon>
    </lineage>
</organism>
<protein>
    <recommendedName>
        <fullName evidence="1">Endonuclease/exonuclease/phosphatase domain-containing protein</fullName>
    </recommendedName>
</protein>
<comment type="caution">
    <text evidence="2">The sequence shown here is derived from an EMBL/GenBank/DDBJ whole genome shotgun (WGS) entry which is preliminary data.</text>
</comment>
<evidence type="ECO:0000313" key="2">
    <source>
        <dbReference type="EMBL" id="KAA6352316.1"/>
    </source>
</evidence>
<reference evidence="2" key="1">
    <citation type="submission" date="2019-03" db="EMBL/GenBank/DDBJ databases">
        <title>Single cell metagenomics reveals metabolic interactions within the superorganism composed of flagellate Streblomastix strix and complex community of Bacteroidetes bacteria on its surface.</title>
        <authorList>
            <person name="Treitli S.C."/>
            <person name="Kolisko M."/>
            <person name="Husnik F."/>
            <person name="Keeling P."/>
            <person name="Hampl V."/>
        </authorList>
    </citation>
    <scope>NUCLEOTIDE SEQUENCE</scope>
    <source>
        <strain evidence="2">STM</strain>
    </source>
</reference>
<dbReference type="EMBL" id="SNRY01000003">
    <property type="protein sequence ID" value="KAA6352316.1"/>
    <property type="molecule type" value="Genomic_DNA"/>
</dbReference>
<dbReference type="PANTHER" id="PTHR42834">
    <property type="entry name" value="ENDONUCLEASE/EXONUCLEASE/PHOSPHATASE FAMILY PROTEIN (AFU_ORTHOLOGUE AFUA_3G09210)"/>
    <property type="match status" value="1"/>
</dbReference>
<dbReference type="Gene3D" id="3.60.10.10">
    <property type="entry name" value="Endonuclease/exonuclease/phosphatase"/>
    <property type="match status" value="1"/>
</dbReference>